<proteinExistence type="predicted"/>
<dbReference type="GO" id="GO:0034472">
    <property type="term" value="P:snRNA 3'-end processing"/>
    <property type="evidence" value="ECO:0007669"/>
    <property type="project" value="TreeGrafter"/>
</dbReference>
<dbReference type="PANTHER" id="PTHR13322">
    <property type="entry name" value="C1ORF73 PROTEIN"/>
    <property type="match status" value="1"/>
</dbReference>
<dbReference type="InterPro" id="IPR055195">
    <property type="entry name" value="INTS7_C_plant"/>
</dbReference>
<organism evidence="2 3">
    <name type="scientific">Actinidia rufa</name>
    <dbReference type="NCBI Taxonomy" id="165716"/>
    <lineage>
        <taxon>Eukaryota</taxon>
        <taxon>Viridiplantae</taxon>
        <taxon>Streptophyta</taxon>
        <taxon>Embryophyta</taxon>
        <taxon>Tracheophyta</taxon>
        <taxon>Spermatophyta</taxon>
        <taxon>Magnoliopsida</taxon>
        <taxon>eudicotyledons</taxon>
        <taxon>Gunneridae</taxon>
        <taxon>Pentapetalae</taxon>
        <taxon>asterids</taxon>
        <taxon>Ericales</taxon>
        <taxon>Actinidiaceae</taxon>
        <taxon>Actinidia</taxon>
    </lineage>
</organism>
<keyword evidence="3" id="KW-1185">Reference proteome</keyword>
<gene>
    <name evidence="2" type="ORF">Acr_18g0003600</name>
</gene>
<dbReference type="AlphaFoldDB" id="A0A7J0G5Y0"/>
<evidence type="ECO:0000313" key="3">
    <source>
        <dbReference type="Proteomes" id="UP000585474"/>
    </source>
</evidence>
<evidence type="ECO:0000313" key="2">
    <source>
        <dbReference type="EMBL" id="GFZ06190.1"/>
    </source>
</evidence>
<dbReference type="OrthoDB" id="1921953at2759"/>
<feature type="domain" description="Integrator complex subunit 7-like C-terminal" evidence="1">
    <location>
        <begin position="321"/>
        <end position="492"/>
    </location>
</feature>
<dbReference type="PANTHER" id="PTHR13322:SF2">
    <property type="entry name" value="INTEGRATOR COMPLEX SUBUNIT 7"/>
    <property type="match status" value="1"/>
</dbReference>
<dbReference type="GO" id="GO:0032039">
    <property type="term" value="C:integrator complex"/>
    <property type="evidence" value="ECO:0007669"/>
    <property type="project" value="InterPro"/>
</dbReference>
<dbReference type="Pfam" id="PF22966">
    <property type="entry name" value="INTS7_C_plants"/>
    <property type="match status" value="1"/>
</dbReference>
<name>A0A7J0G5Y0_9ERIC</name>
<reference evidence="2 3" key="1">
    <citation type="submission" date="2019-07" db="EMBL/GenBank/DDBJ databases">
        <title>De Novo Assembly of kiwifruit Actinidia rufa.</title>
        <authorList>
            <person name="Sugita-Konishi S."/>
            <person name="Sato K."/>
            <person name="Mori E."/>
            <person name="Abe Y."/>
            <person name="Kisaki G."/>
            <person name="Hamano K."/>
            <person name="Suezawa K."/>
            <person name="Otani M."/>
            <person name="Fukuda T."/>
            <person name="Manabe T."/>
            <person name="Gomi K."/>
            <person name="Tabuchi M."/>
            <person name="Akimitsu K."/>
            <person name="Kataoka I."/>
        </authorList>
    </citation>
    <scope>NUCLEOTIDE SEQUENCE [LARGE SCALE GENOMIC DNA]</scope>
    <source>
        <strain evidence="3">cv. Fuchu</strain>
    </source>
</reference>
<protein>
    <submittedName>
        <fullName evidence="2">ARM repeat superfamily protein</fullName>
    </submittedName>
</protein>
<dbReference type="InterPro" id="IPR033060">
    <property type="entry name" value="INTS7"/>
</dbReference>
<sequence>MLERNDNWSAYKVGKYAACQGAWFTAAFTFEHLGTMVKSNTYYWWLKSLAQFANSERKVQLLNLREHGFSLVNWSESNKTAIIPFRNDLGEGGQGKDWKLSLPNNVENLIEACKSLRSSVDTMGAIVTSGRAVCFQRWFLSLRAKVLESVADTLKLHCVPFAHDSITNEGQVECIDMVDSPRYLQWGHGQEKFGHYFRTRTRLFLIGLQYWIFPFLSGLAYGKYFGDGRGMFTWQPKNSFLQPGNQILSISSEARCFLTACNYAVTGVIALHKEDNRVHVDEILHQVTKDGLQLLLEIITKWMLIPFRTPDHFFQVRPCISSELFALNSDTRSQEGLSVLQGFHLSLNLCIQLKNMPPDLQLTKLYCFLYCKTSFQVPDPEANKGQKQLDYRDWRDDDMLYLHDKLLWNVKQITKKASNMWHRHKAGDCGVVEIFASFEPNEKGQGFSTCLLDVSAFPLGSYRIKWHSCCVDNEGSYWSLLPLNADPVFTVRKKS</sequence>
<evidence type="ECO:0000259" key="1">
    <source>
        <dbReference type="Pfam" id="PF22966"/>
    </source>
</evidence>
<comment type="caution">
    <text evidence="2">The sequence shown here is derived from an EMBL/GenBank/DDBJ whole genome shotgun (WGS) entry which is preliminary data.</text>
</comment>
<dbReference type="Proteomes" id="UP000585474">
    <property type="component" value="Unassembled WGS sequence"/>
</dbReference>
<accession>A0A7J0G5Y0</accession>
<dbReference type="EMBL" id="BJWL01000018">
    <property type="protein sequence ID" value="GFZ06190.1"/>
    <property type="molecule type" value="Genomic_DNA"/>
</dbReference>